<dbReference type="Pfam" id="PF04773">
    <property type="entry name" value="FecR"/>
    <property type="match status" value="1"/>
</dbReference>
<name>A0A6C0RCX5_9BACT</name>
<evidence type="ECO:0000256" key="1">
    <source>
        <dbReference type="SAM" id="Phobius"/>
    </source>
</evidence>
<dbReference type="FunFam" id="2.60.120.1440:FF:000001">
    <property type="entry name" value="Putative anti-sigma factor"/>
    <property type="match status" value="1"/>
</dbReference>
<evidence type="ECO:0000313" key="5">
    <source>
        <dbReference type="Proteomes" id="UP000474630"/>
    </source>
</evidence>
<evidence type="ECO:0000313" key="4">
    <source>
        <dbReference type="EMBL" id="QIA08344.1"/>
    </source>
</evidence>
<dbReference type="AlphaFoldDB" id="A0A6C0RCX5"/>
<dbReference type="PANTHER" id="PTHR30273:SF2">
    <property type="entry name" value="PROTEIN FECR"/>
    <property type="match status" value="1"/>
</dbReference>
<keyword evidence="1" id="KW-0812">Transmembrane</keyword>
<keyword evidence="1" id="KW-1133">Transmembrane helix</keyword>
<dbReference type="Gene3D" id="2.60.120.1440">
    <property type="match status" value="1"/>
</dbReference>
<evidence type="ECO:0000259" key="3">
    <source>
        <dbReference type="Pfam" id="PF16344"/>
    </source>
</evidence>
<dbReference type="PANTHER" id="PTHR30273">
    <property type="entry name" value="PERIPLASMIC SIGNAL SENSOR AND SIGMA FACTOR ACTIVATOR FECR-RELATED"/>
    <property type="match status" value="1"/>
</dbReference>
<dbReference type="Gene3D" id="3.55.50.30">
    <property type="match status" value="1"/>
</dbReference>
<organism evidence="4 5">
    <name type="scientific">Draconibacterium halophilum</name>
    <dbReference type="NCBI Taxonomy" id="2706887"/>
    <lineage>
        <taxon>Bacteria</taxon>
        <taxon>Pseudomonadati</taxon>
        <taxon>Bacteroidota</taxon>
        <taxon>Bacteroidia</taxon>
        <taxon>Marinilabiliales</taxon>
        <taxon>Prolixibacteraceae</taxon>
        <taxon>Draconibacterium</taxon>
    </lineage>
</organism>
<keyword evidence="1" id="KW-0472">Membrane</keyword>
<dbReference type="InterPro" id="IPR012373">
    <property type="entry name" value="Ferrdict_sens_TM"/>
</dbReference>
<dbReference type="Proteomes" id="UP000474630">
    <property type="component" value="Chromosome"/>
</dbReference>
<dbReference type="InterPro" id="IPR006860">
    <property type="entry name" value="FecR"/>
</dbReference>
<dbReference type="Pfam" id="PF16344">
    <property type="entry name" value="FecR_C"/>
    <property type="match status" value="1"/>
</dbReference>
<dbReference type="KEGG" id="drc:G0Q07_11745"/>
<proteinExistence type="predicted"/>
<dbReference type="EMBL" id="CP048409">
    <property type="protein sequence ID" value="QIA08344.1"/>
    <property type="molecule type" value="Genomic_DNA"/>
</dbReference>
<feature type="domain" description="Protein FecR C-terminal" evidence="3">
    <location>
        <begin position="332"/>
        <end position="400"/>
    </location>
</feature>
<protein>
    <submittedName>
        <fullName evidence="4">FecR family protein</fullName>
    </submittedName>
</protein>
<gene>
    <name evidence="4" type="ORF">G0Q07_11745</name>
</gene>
<evidence type="ECO:0000259" key="2">
    <source>
        <dbReference type="Pfam" id="PF04773"/>
    </source>
</evidence>
<feature type="transmembrane region" description="Helical" evidence="1">
    <location>
        <begin position="94"/>
        <end position="115"/>
    </location>
</feature>
<dbReference type="GO" id="GO:0016989">
    <property type="term" value="F:sigma factor antagonist activity"/>
    <property type="evidence" value="ECO:0007669"/>
    <property type="project" value="TreeGrafter"/>
</dbReference>
<dbReference type="InterPro" id="IPR032508">
    <property type="entry name" value="FecR_C"/>
</dbReference>
<reference evidence="4 5" key="1">
    <citation type="submission" date="2020-02" db="EMBL/GenBank/DDBJ databases">
        <title>Genome sequencing for Draconibacterium sp. strain M1.</title>
        <authorList>
            <person name="Park S.-J."/>
        </authorList>
    </citation>
    <scope>NUCLEOTIDE SEQUENCE [LARGE SCALE GENOMIC DNA]</scope>
    <source>
        <strain evidence="4 5">M1</strain>
    </source>
</reference>
<feature type="domain" description="FecR protein" evidence="2">
    <location>
        <begin position="193"/>
        <end position="281"/>
    </location>
</feature>
<accession>A0A6C0RCX5</accession>
<sequence length="410" mass="47659">MNSKYLKYSIEELLDDKDFIGWILRSDNNNKWIDFIKNHPDLKHRAQMASEIILLLKDSHEVLNEEDFLRIWIKIDQFNQLHKKKVRNLKFRRIFYWAATVIILISFSALSYYHLFEKEDRFIFMFNEEQVKNDEARIILPDGKEIALEKDKSTMVLNNSTLTINNDSVIDLPKKDVQISKNKLLNEVVLPYGKQTELLLADGTKVWLNAGSKFAFPSKFALDKREVYLEGEAYFEVINQNDQPFVVNVANLDIVVLGTHFNVSAYPEDGNVETVLLEGAVIVSNPKSLGFGQNHFRLKPFQRASFSKEKNEIKIIDEPDAANYIAWTNGWLQFQQENLIEVLDKLERFYDVNFHVAKELTSSKLITGKLDLKVSLEDVLMALADVSEIDYRIDGDNIIIEEKINKMKKR</sequence>
<dbReference type="RefSeq" id="WP_163346263.1">
    <property type="nucleotide sequence ID" value="NZ_CP048409.1"/>
</dbReference>
<keyword evidence="5" id="KW-1185">Reference proteome</keyword>